<feature type="compositionally biased region" description="Low complexity" evidence="1">
    <location>
        <begin position="193"/>
        <end position="206"/>
    </location>
</feature>
<name>A0A562Q514_9BURK</name>
<proteinExistence type="predicted"/>
<protein>
    <submittedName>
        <fullName evidence="3">Type II secretory pathway pseudopilin PulG</fullName>
    </submittedName>
</protein>
<evidence type="ECO:0000256" key="1">
    <source>
        <dbReference type="SAM" id="MobiDB-lite"/>
    </source>
</evidence>
<feature type="compositionally biased region" description="Pro residues" evidence="1">
    <location>
        <begin position="207"/>
        <end position="266"/>
    </location>
</feature>
<keyword evidence="2" id="KW-0472">Membrane</keyword>
<reference evidence="3 4" key="1">
    <citation type="journal article" date="2015" name="Stand. Genomic Sci.">
        <title>Genomic Encyclopedia of Bacterial and Archaeal Type Strains, Phase III: the genomes of soil and plant-associated and newly described type strains.</title>
        <authorList>
            <person name="Whitman W.B."/>
            <person name="Woyke T."/>
            <person name="Klenk H.P."/>
            <person name="Zhou Y."/>
            <person name="Lilburn T.G."/>
            <person name="Beck B.J."/>
            <person name="De Vos P."/>
            <person name="Vandamme P."/>
            <person name="Eisen J.A."/>
            <person name="Garrity G."/>
            <person name="Hugenholtz P."/>
            <person name="Kyrpides N.C."/>
        </authorList>
    </citation>
    <scope>NUCLEOTIDE SEQUENCE [LARGE SCALE GENOMIC DNA]</scope>
    <source>
        <strain evidence="3 4">CGMCC 1.10685</strain>
    </source>
</reference>
<feature type="region of interest" description="Disordered" evidence="1">
    <location>
        <begin position="171"/>
        <end position="266"/>
    </location>
</feature>
<feature type="compositionally biased region" description="Pro residues" evidence="1">
    <location>
        <begin position="177"/>
        <end position="192"/>
    </location>
</feature>
<feature type="transmembrane region" description="Helical" evidence="2">
    <location>
        <begin position="31"/>
        <end position="52"/>
    </location>
</feature>
<feature type="region of interest" description="Disordered" evidence="1">
    <location>
        <begin position="1"/>
        <end position="26"/>
    </location>
</feature>
<keyword evidence="2" id="KW-0812">Transmembrane</keyword>
<keyword evidence="2" id="KW-1133">Transmembrane helix</keyword>
<dbReference type="Proteomes" id="UP000315112">
    <property type="component" value="Unassembled WGS sequence"/>
</dbReference>
<organism evidence="3 4">
    <name type="scientific">Pseudoduganella flava</name>
    <dbReference type="NCBI Taxonomy" id="871742"/>
    <lineage>
        <taxon>Bacteria</taxon>
        <taxon>Pseudomonadati</taxon>
        <taxon>Pseudomonadota</taxon>
        <taxon>Betaproteobacteria</taxon>
        <taxon>Burkholderiales</taxon>
        <taxon>Oxalobacteraceae</taxon>
        <taxon>Telluria group</taxon>
        <taxon>Pseudoduganella</taxon>
    </lineage>
</organism>
<evidence type="ECO:0000313" key="4">
    <source>
        <dbReference type="Proteomes" id="UP000315112"/>
    </source>
</evidence>
<comment type="caution">
    <text evidence="3">The sequence shown here is derived from an EMBL/GenBank/DDBJ whole genome shotgun (WGS) entry which is preliminary data.</text>
</comment>
<evidence type="ECO:0000256" key="2">
    <source>
        <dbReference type="SAM" id="Phobius"/>
    </source>
</evidence>
<feature type="compositionally biased region" description="Basic and acidic residues" evidence="1">
    <location>
        <begin position="1"/>
        <end position="23"/>
    </location>
</feature>
<gene>
    <name evidence="3" type="ORF">IP92_00813</name>
</gene>
<accession>A0A562Q514</accession>
<dbReference type="EMBL" id="VLKW01000001">
    <property type="protein sequence ID" value="TWI51824.1"/>
    <property type="molecule type" value="Genomic_DNA"/>
</dbReference>
<dbReference type="AlphaFoldDB" id="A0A562Q514"/>
<sequence length="266" mass="27766">MTRAADHIRSGERSGKRSGEPGGKRPGRAGGFTYVGLIILVAIIGLVAATTLRVGITMQRAQAERDLLHIGEQFSDALQSYAAATPAGQPQQPPTLKELLKDPRYPGIKRHLRKIFVDPLTGKAEWGVIYMADNKGVLGIYSLSKAAPIKVSNFPVRFQGFDGKQKISDWVFTYNGQPPPPPGQLPPKPGQPGTPAQAPGTTAPGAPATPPAANPPSPMTGTPPAPAGEPAENPPETPPEPGPPAEPVDTAPPPATPEPPEPPADT</sequence>
<evidence type="ECO:0000313" key="3">
    <source>
        <dbReference type="EMBL" id="TWI51824.1"/>
    </source>
</evidence>